<feature type="domain" description="Succinylglutamate desuccinylase/Aspartoacylase catalytic" evidence="8">
    <location>
        <begin position="59"/>
        <end position="255"/>
    </location>
</feature>
<dbReference type="GO" id="GO:0016788">
    <property type="term" value="F:hydrolase activity, acting on ester bonds"/>
    <property type="evidence" value="ECO:0007669"/>
    <property type="project" value="UniProtKB-UniRule"/>
</dbReference>
<evidence type="ECO:0000313" key="9">
    <source>
        <dbReference type="EMBL" id="NMM39331.1"/>
    </source>
</evidence>
<evidence type="ECO:0000256" key="2">
    <source>
        <dbReference type="ARBA" id="ARBA00022723"/>
    </source>
</evidence>
<keyword evidence="1 5" id="KW-0056">Arginine metabolism</keyword>
<dbReference type="AlphaFoldDB" id="A0A7Y0DRD8"/>
<dbReference type="GO" id="GO:0008270">
    <property type="term" value="F:zinc ion binding"/>
    <property type="evidence" value="ECO:0007669"/>
    <property type="project" value="UniProtKB-UniRule"/>
</dbReference>
<accession>A0A7Y0DRD8</accession>
<reference evidence="9" key="1">
    <citation type="submission" date="2020-04" db="EMBL/GenBank/DDBJ databases">
        <title>Genome Sequencing for Pseudoaltermonas arctica.</title>
        <authorList>
            <person name="Elkins N.S."/>
        </authorList>
    </citation>
    <scope>NUCLEOTIDE SEQUENCE [LARGE SCALE GENOMIC DNA]</scope>
    <source>
        <strain evidence="9">NEC-BIFX-2020_0012</strain>
    </source>
</reference>
<comment type="similarity">
    <text evidence="5">Belongs to the AspA/AstE family. Succinylglutamate desuccinylase subfamily.</text>
</comment>
<dbReference type="SUPFAM" id="SSF53187">
    <property type="entry name" value="Zn-dependent exopeptidases"/>
    <property type="match status" value="1"/>
</dbReference>
<dbReference type="InterPro" id="IPR016681">
    <property type="entry name" value="SuccinylGlu_desuccinylase"/>
</dbReference>
<evidence type="ECO:0000259" key="8">
    <source>
        <dbReference type="Pfam" id="PF24827"/>
    </source>
</evidence>
<comment type="caution">
    <text evidence="9">The sequence shown here is derived from an EMBL/GenBank/DDBJ whole genome shotgun (WGS) entry which is preliminary data.</text>
</comment>
<name>A0A7Y0DRD8_9GAMM</name>
<dbReference type="CDD" id="cd03855">
    <property type="entry name" value="M14_ASTE"/>
    <property type="match status" value="1"/>
</dbReference>
<keyword evidence="4 5" id="KW-0862">Zinc</keyword>
<comment type="function">
    <text evidence="5">Transforms N(2)-succinylglutamate into succinate and glutamate.</text>
</comment>
<dbReference type="Pfam" id="PF24827">
    <property type="entry name" value="AstE_AspA_cat"/>
    <property type="match status" value="1"/>
</dbReference>
<dbReference type="GO" id="GO:0019545">
    <property type="term" value="P:L-arginine catabolic process to succinate"/>
    <property type="evidence" value="ECO:0007669"/>
    <property type="project" value="UniProtKB-UniRule"/>
</dbReference>
<comment type="cofactor">
    <cofactor evidence="5">
        <name>Zn(2+)</name>
        <dbReference type="ChEBI" id="CHEBI:29105"/>
    </cofactor>
    <text evidence="5">Binds 1 zinc ion per subunit.</text>
</comment>
<dbReference type="EMBL" id="JABBMT010000001">
    <property type="protein sequence ID" value="NMM39331.1"/>
    <property type="molecule type" value="Genomic_DNA"/>
</dbReference>
<evidence type="ECO:0000256" key="3">
    <source>
        <dbReference type="ARBA" id="ARBA00022801"/>
    </source>
</evidence>
<organism evidence="9 10">
    <name type="scientific">Pseudoalteromonas arctica</name>
    <dbReference type="NCBI Taxonomy" id="394751"/>
    <lineage>
        <taxon>Bacteria</taxon>
        <taxon>Pseudomonadati</taxon>
        <taxon>Pseudomonadota</taxon>
        <taxon>Gammaproteobacteria</taxon>
        <taxon>Alteromonadales</taxon>
        <taxon>Pseudoalteromonadaceae</taxon>
        <taxon>Pseudoalteromonas</taxon>
    </lineage>
</organism>
<dbReference type="InterPro" id="IPR050178">
    <property type="entry name" value="AspA/AstE_fam"/>
</dbReference>
<keyword evidence="3 5" id="KW-0378">Hydrolase</keyword>
<dbReference type="NCBIfam" id="TIGR03242">
    <property type="entry name" value="arg_catab_astE"/>
    <property type="match status" value="1"/>
</dbReference>
<evidence type="ECO:0000313" key="10">
    <source>
        <dbReference type="Proteomes" id="UP000570493"/>
    </source>
</evidence>
<dbReference type="HAMAP" id="MF_00767">
    <property type="entry name" value="Arg_catab_AstE"/>
    <property type="match status" value="1"/>
</dbReference>
<dbReference type="GO" id="GO:0009017">
    <property type="term" value="F:succinylglutamate desuccinylase activity"/>
    <property type="evidence" value="ECO:0007669"/>
    <property type="project" value="UniProtKB-UniRule"/>
</dbReference>
<evidence type="ECO:0000256" key="1">
    <source>
        <dbReference type="ARBA" id="ARBA00022503"/>
    </source>
</evidence>
<comment type="catalytic activity">
    <reaction evidence="5">
        <text>N-succinyl-L-glutamate + H2O = L-glutamate + succinate</text>
        <dbReference type="Rhea" id="RHEA:15169"/>
        <dbReference type="ChEBI" id="CHEBI:15377"/>
        <dbReference type="ChEBI" id="CHEBI:29985"/>
        <dbReference type="ChEBI" id="CHEBI:30031"/>
        <dbReference type="ChEBI" id="CHEBI:58763"/>
        <dbReference type="EC" id="3.5.1.96"/>
    </reaction>
</comment>
<evidence type="ECO:0000256" key="6">
    <source>
        <dbReference type="NCBIfam" id="TIGR03242"/>
    </source>
</evidence>
<dbReference type="InterPro" id="IPR007036">
    <property type="entry name" value="Aste_AspA_hybrid_dom"/>
</dbReference>
<feature type="binding site" evidence="5">
    <location>
        <position position="71"/>
    </location>
    <ligand>
        <name>Zn(2+)</name>
        <dbReference type="ChEBI" id="CHEBI:29105"/>
    </ligand>
</feature>
<feature type="active site" evidence="5">
    <location>
        <position position="229"/>
    </location>
</feature>
<dbReference type="InterPro" id="IPR055438">
    <property type="entry name" value="AstE_AspA_cat"/>
</dbReference>
<dbReference type="Proteomes" id="UP000570493">
    <property type="component" value="Unassembled WGS sequence"/>
</dbReference>
<dbReference type="GO" id="GO:0019544">
    <property type="term" value="P:L-arginine catabolic process to L-glutamate"/>
    <property type="evidence" value="ECO:0007669"/>
    <property type="project" value="UniProtKB-UniRule"/>
</dbReference>
<feature type="binding site" evidence="5">
    <location>
        <position position="68"/>
    </location>
    <ligand>
        <name>Zn(2+)</name>
        <dbReference type="ChEBI" id="CHEBI:29105"/>
    </ligand>
</feature>
<dbReference type="RefSeq" id="WP_169017805.1">
    <property type="nucleotide sequence ID" value="NZ_JABBMT010000001.1"/>
</dbReference>
<dbReference type="PANTHER" id="PTHR15162:SF7">
    <property type="entry name" value="SUCCINYLGLUTAMATE DESUCCINYLASE"/>
    <property type="match status" value="1"/>
</dbReference>
<evidence type="ECO:0000256" key="5">
    <source>
        <dbReference type="HAMAP-Rule" id="MF_00767"/>
    </source>
</evidence>
<dbReference type="Pfam" id="PF04952">
    <property type="entry name" value="AstE_AspA_hybrid"/>
    <property type="match status" value="1"/>
</dbReference>
<dbReference type="PIRSF" id="PIRSF017020">
    <property type="entry name" value="AstE"/>
    <property type="match status" value="1"/>
</dbReference>
<feature type="binding site" evidence="5">
    <location>
        <position position="165"/>
    </location>
    <ligand>
        <name>Zn(2+)</name>
        <dbReference type="ChEBI" id="CHEBI:29105"/>
    </ligand>
</feature>
<keyword evidence="10" id="KW-1185">Reference proteome</keyword>
<dbReference type="Gene3D" id="3.40.630.10">
    <property type="entry name" value="Zn peptidases"/>
    <property type="match status" value="1"/>
</dbReference>
<protein>
    <recommendedName>
        <fullName evidence="5 6">Succinylglutamate desuccinylase</fullName>
        <ecNumber evidence="5 6">3.5.1.96</ecNumber>
    </recommendedName>
</protein>
<dbReference type="PANTHER" id="PTHR15162">
    <property type="entry name" value="ASPARTOACYLASE"/>
    <property type="match status" value="1"/>
</dbReference>
<sequence length="350" mass="39318">MTANSEYLNELQQQGDFLTLSRNNEWHLAAGAFTLSNGTAVTIHDTGVIEFQPKCDTTIDVVLSSAIHGNETAPIEICDDLIKRIILGDLQLAQRVLFIFGNPQSINIGKRFVEENLNRLFNGHHTVEGVRMNNERTRAAKLEQYVSDFYQRGGQHRERCHYDLHTAIRGSKNDKFAVYPFLHGKPWKKSQLQFLLSCGVNTVLMMKSPATTFSYYSSFVHGADSFTVELGQVKPFGENDMSRFAKTKATLSALISQKEVIYKEFDASDFELFAVHRSINRTEQDFTFPFSDDAENFTGFSKGDLLATDGQTCYYADVEGEAIIFPNADVALGQRALLTVIPLQLTDNII</sequence>
<dbReference type="EC" id="3.5.1.96" evidence="5 6"/>
<gene>
    <name evidence="5 9" type="primary">astE</name>
    <name evidence="9" type="ORF">HHO47_00355</name>
</gene>
<evidence type="ECO:0000256" key="4">
    <source>
        <dbReference type="ARBA" id="ARBA00022833"/>
    </source>
</evidence>
<dbReference type="UniPathway" id="UPA00185">
    <property type="reaction ID" value="UER00283"/>
</dbReference>
<proteinExistence type="inferred from homology"/>
<keyword evidence="2 5" id="KW-0479">Metal-binding</keyword>
<dbReference type="NCBIfam" id="NF003706">
    <property type="entry name" value="PRK05324.1"/>
    <property type="match status" value="1"/>
</dbReference>
<evidence type="ECO:0000259" key="7">
    <source>
        <dbReference type="Pfam" id="PF04952"/>
    </source>
</evidence>
<comment type="pathway">
    <text evidence="5">Amino-acid degradation; L-arginine degradation via AST pathway; L-glutamate and succinate from L-arginine: step 5/5.</text>
</comment>
<feature type="domain" description="AstE/AspA barrel-sandwich hybrid" evidence="7">
    <location>
        <begin position="269"/>
        <end position="342"/>
    </location>
</feature>